<gene>
    <name evidence="2" type="ORF">LWI28_013301</name>
</gene>
<evidence type="ECO:0000313" key="3">
    <source>
        <dbReference type="Proteomes" id="UP001064489"/>
    </source>
</evidence>
<reference evidence="2" key="2">
    <citation type="submission" date="2023-02" db="EMBL/GenBank/DDBJ databases">
        <authorList>
            <person name="Swenson N.G."/>
            <person name="Wegrzyn J.L."/>
            <person name="Mcevoy S.L."/>
        </authorList>
    </citation>
    <scope>NUCLEOTIDE SEQUENCE</scope>
    <source>
        <strain evidence="2">91603</strain>
        <tissue evidence="2">Leaf</tissue>
    </source>
</reference>
<dbReference type="InterPro" id="IPR004330">
    <property type="entry name" value="FAR1_DNA_bnd_dom"/>
</dbReference>
<evidence type="ECO:0000259" key="1">
    <source>
        <dbReference type="Pfam" id="PF03101"/>
    </source>
</evidence>
<comment type="caution">
    <text evidence="2">The sequence shown here is derived from an EMBL/GenBank/DDBJ whole genome shotgun (WGS) entry which is preliminary data.</text>
</comment>
<proteinExistence type="predicted"/>
<evidence type="ECO:0000313" key="2">
    <source>
        <dbReference type="EMBL" id="KAI9191780.1"/>
    </source>
</evidence>
<dbReference type="Proteomes" id="UP001064489">
    <property type="component" value="Chromosome 6"/>
</dbReference>
<dbReference type="PANTHER" id="PTHR46328:SF27">
    <property type="entry name" value="OS12G0287500 PROTEIN"/>
    <property type="match status" value="1"/>
</dbReference>
<sequence>MGFVAKVTDFAVSMARENLATVAAEELDGERRISDHHFFNSLSCGFGSGMVGVAFGFGFCWSPVVVDDGALVLDMENQDSTRLNSEPLNGEEVYLQGMDHCHSLTCQSQNQDCSLESPRPNKGKEIVEELKLGMEFNSEESAYRAYVKFGGENGFNVRKHHMKKNKMGLIIRVSYCCSKYGHHRNNNKIKDPSYSVPISRVGCDVHMTCLLQKNGNFKIVSFNASHNHDLVRTPMKHMLKINCRMSKAQKLHVDNTDKSRIPIKATVEFMSREVGG</sequence>
<dbReference type="PANTHER" id="PTHR46328">
    <property type="entry name" value="FAR-RED IMPAIRED RESPONSIVE (FAR1) FAMILY PROTEIN-RELATED"/>
    <property type="match status" value="1"/>
</dbReference>
<reference evidence="2" key="1">
    <citation type="journal article" date="2022" name="Plant J.">
        <title>Strategies of tolerance reflected in two North American maple genomes.</title>
        <authorList>
            <person name="McEvoy S.L."/>
            <person name="Sezen U.U."/>
            <person name="Trouern-Trend A."/>
            <person name="McMahon S.M."/>
            <person name="Schaberg P.G."/>
            <person name="Yang J."/>
            <person name="Wegrzyn J.L."/>
            <person name="Swenson N.G."/>
        </authorList>
    </citation>
    <scope>NUCLEOTIDE SEQUENCE</scope>
    <source>
        <strain evidence="2">91603</strain>
    </source>
</reference>
<keyword evidence="3" id="KW-1185">Reference proteome</keyword>
<dbReference type="EMBL" id="JAJSOW010000004">
    <property type="protein sequence ID" value="KAI9191780.1"/>
    <property type="molecule type" value="Genomic_DNA"/>
</dbReference>
<dbReference type="AlphaFoldDB" id="A0AAD5J9F7"/>
<organism evidence="2 3">
    <name type="scientific">Acer negundo</name>
    <name type="common">Box elder</name>
    <dbReference type="NCBI Taxonomy" id="4023"/>
    <lineage>
        <taxon>Eukaryota</taxon>
        <taxon>Viridiplantae</taxon>
        <taxon>Streptophyta</taxon>
        <taxon>Embryophyta</taxon>
        <taxon>Tracheophyta</taxon>
        <taxon>Spermatophyta</taxon>
        <taxon>Magnoliopsida</taxon>
        <taxon>eudicotyledons</taxon>
        <taxon>Gunneridae</taxon>
        <taxon>Pentapetalae</taxon>
        <taxon>rosids</taxon>
        <taxon>malvids</taxon>
        <taxon>Sapindales</taxon>
        <taxon>Sapindaceae</taxon>
        <taxon>Hippocastanoideae</taxon>
        <taxon>Acereae</taxon>
        <taxon>Acer</taxon>
    </lineage>
</organism>
<protein>
    <recommendedName>
        <fullName evidence="1">FAR1 domain-containing protein</fullName>
    </recommendedName>
</protein>
<feature type="domain" description="FAR1" evidence="1">
    <location>
        <begin position="146"/>
        <end position="231"/>
    </location>
</feature>
<dbReference type="Pfam" id="PF03101">
    <property type="entry name" value="FAR1"/>
    <property type="match status" value="1"/>
</dbReference>
<name>A0AAD5J9F7_ACENE</name>
<accession>A0AAD5J9F7</accession>